<reference evidence="7 8" key="1">
    <citation type="submission" date="2016-10" db="EMBL/GenBank/DDBJ databases">
        <authorList>
            <person name="de Groot N.N."/>
        </authorList>
    </citation>
    <scope>NUCLEOTIDE SEQUENCE [LARGE SCALE GENOMIC DNA]</scope>
    <source>
        <strain evidence="7 8">DSM 13305</strain>
    </source>
</reference>
<comment type="subcellular location">
    <subcellularLocation>
        <location evidence="1">Membrane</location>
        <topology evidence="1">Multi-pass membrane protein</topology>
    </subcellularLocation>
</comment>
<evidence type="ECO:0000256" key="6">
    <source>
        <dbReference type="SAM" id="Phobius"/>
    </source>
</evidence>
<evidence type="ECO:0000256" key="2">
    <source>
        <dbReference type="ARBA" id="ARBA00022475"/>
    </source>
</evidence>
<evidence type="ECO:0000256" key="1">
    <source>
        <dbReference type="ARBA" id="ARBA00004141"/>
    </source>
</evidence>
<keyword evidence="3 6" id="KW-0812">Transmembrane</keyword>
<dbReference type="OrthoDB" id="6400at2"/>
<dbReference type="AlphaFoldDB" id="A0A1H8WTT7"/>
<keyword evidence="5 6" id="KW-0472">Membrane</keyword>
<evidence type="ECO:0000256" key="4">
    <source>
        <dbReference type="ARBA" id="ARBA00022989"/>
    </source>
</evidence>
<dbReference type="InterPro" id="IPR003339">
    <property type="entry name" value="ABC/ECF_trnsptr_transmembrane"/>
</dbReference>
<feature type="transmembrane region" description="Helical" evidence="6">
    <location>
        <begin position="52"/>
        <end position="70"/>
    </location>
</feature>
<protein>
    <submittedName>
        <fullName evidence="7">Energy-coupling factor transport system permease protein</fullName>
    </submittedName>
</protein>
<feature type="transmembrane region" description="Helical" evidence="6">
    <location>
        <begin position="202"/>
        <end position="220"/>
    </location>
</feature>
<evidence type="ECO:0000256" key="5">
    <source>
        <dbReference type="ARBA" id="ARBA00023136"/>
    </source>
</evidence>
<name>A0A1H8WTT7_9FIRM</name>
<dbReference type="CDD" id="cd16914">
    <property type="entry name" value="EcfT"/>
    <property type="match status" value="1"/>
</dbReference>
<organism evidence="7 8">
    <name type="scientific">Propionispora vibrioides</name>
    <dbReference type="NCBI Taxonomy" id="112903"/>
    <lineage>
        <taxon>Bacteria</taxon>
        <taxon>Bacillati</taxon>
        <taxon>Bacillota</taxon>
        <taxon>Negativicutes</taxon>
        <taxon>Selenomonadales</taxon>
        <taxon>Sporomusaceae</taxon>
        <taxon>Propionispora</taxon>
    </lineage>
</organism>
<feature type="transmembrane region" description="Helical" evidence="6">
    <location>
        <begin position="76"/>
        <end position="96"/>
    </location>
</feature>
<dbReference type="GO" id="GO:0005886">
    <property type="term" value="C:plasma membrane"/>
    <property type="evidence" value="ECO:0007669"/>
    <property type="project" value="UniProtKB-ARBA"/>
</dbReference>
<dbReference type="Proteomes" id="UP000198847">
    <property type="component" value="Unassembled WGS sequence"/>
</dbReference>
<dbReference type="PANTHER" id="PTHR34857">
    <property type="entry name" value="SLL0384 PROTEIN"/>
    <property type="match status" value="1"/>
</dbReference>
<dbReference type="PANTHER" id="PTHR34857:SF2">
    <property type="entry name" value="SLL0384 PROTEIN"/>
    <property type="match status" value="1"/>
</dbReference>
<keyword evidence="2" id="KW-1003">Cell membrane</keyword>
<evidence type="ECO:0000313" key="7">
    <source>
        <dbReference type="EMBL" id="SEP31031.1"/>
    </source>
</evidence>
<dbReference type="RefSeq" id="WP_091748621.1">
    <property type="nucleotide sequence ID" value="NZ_FODY01000018.1"/>
</dbReference>
<dbReference type="InterPro" id="IPR051611">
    <property type="entry name" value="ECF_transporter_component"/>
</dbReference>
<accession>A0A1H8WTT7</accession>
<dbReference type="EMBL" id="FODY01000018">
    <property type="protein sequence ID" value="SEP31031.1"/>
    <property type="molecule type" value="Genomic_DNA"/>
</dbReference>
<keyword evidence="8" id="KW-1185">Reference proteome</keyword>
<evidence type="ECO:0000256" key="3">
    <source>
        <dbReference type="ARBA" id="ARBA00022692"/>
    </source>
</evidence>
<keyword evidence="4 6" id="KW-1133">Transmembrane helix</keyword>
<sequence length="222" mass="24368">MGNLAPLTKIIFTMLVSVWAVALASPFALLLLVAVQLALLLAGRVEAKTYKAVALLGLFAVFLFILQYVFVRDVRLAIVTGLKMQAMAMVFILVLATTRVQDLTAALVAQCRIPYEYAFMFTSALRFVPDFLSESQTIQEAQACRGYSTRGNPVKRLINYLAIVKPLVLRAISRSETMALSMELRGFGSCRRSVSARVALRTADYAALGVMLVVTAGVFYKL</sequence>
<gene>
    <name evidence="7" type="ORF">SAMN04490178_1182</name>
</gene>
<feature type="transmembrane region" description="Helical" evidence="6">
    <location>
        <begin position="12"/>
        <end position="40"/>
    </location>
</feature>
<dbReference type="Pfam" id="PF02361">
    <property type="entry name" value="CbiQ"/>
    <property type="match status" value="1"/>
</dbReference>
<dbReference type="STRING" id="112903.SAMN04490178_1182"/>
<proteinExistence type="predicted"/>
<evidence type="ECO:0000313" key="8">
    <source>
        <dbReference type="Proteomes" id="UP000198847"/>
    </source>
</evidence>